<evidence type="ECO:0000313" key="2">
    <source>
        <dbReference type="EMBL" id="MBU3805953.1"/>
    </source>
</evidence>
<feature type="transmembrane region" description="Helical" evidence="1">
    <location>
        <begin position="26"/>
        <end position="46"/>
    </location>
</feature>
<dbReference type="AlphaFoldDB" id="A0A948T217"/>
<reference evidence="2" key="1">
    <citation type="journal article" date="2021" name="PeerJ">
        <title>Extensive microbial diversity within the chicken gut microbiome revealed by metagenomics and culture.</title>
        <authorList>
            <person name="Gilroy R."/>
            <person name="Ravi A."/>
            <person name="Getino M."/>
            <person name="Pursley I."/>
            <person name="Horton D.L."/>
            <person name="Alikhan N.F."/>
            <person name="Baker D."/>
            <person name="Gharbi K."/>
            <person name="Hall N."/>
            <person name="Watson M."/>
            <person name="Adriaenssens E.M."/>
            <person name="Foster-Nyarko E."/>
            <person name="Jarju S."/>
            <person name="Secka A."/>
            <person name="Antonio M."/>
            <person name="Oren A."/>
            <person name="Chaudhuri R.R."/>
            <person name="La Ragione R."/>
            <person name="Hildebrand F."/>
            <person name="Pallen M.J."/>
        </authorList>
    </citation>
    <scope>NUCLEOTIDE SEQUENCE</scope>
    <source>
        <strain evidence="2">B5_2728</strain>
    </source>
</reference>
<comment type="caution">
    <text evidence="2">The sequence shown here is derived from an EMBL/GenBank/DDBJ whole genome shotgun (WGS) entry which is preliminary data.</text>
</comment>
<keyword evidence="1" id="KW-0472">Membrane</keyword>
<keyword evidence="1" id="KW-0812">Transmembrane</keyword>
<feature type="transmembrane region" description="Helical" evidence="1">
    <location>
        <begin position="58"/>
        <end position="77"/>
    </location>
</feature>
<dbReference type="InterPro" id="IPR014203">
    <property type="entry name" value="Spore_V_AC"/>
</dbReference>
<protein>
    <submittedName>
        <fullName evidence="2">Stage V sporulation protein AC</fullName>
    </submittedName>
</protein>
<dbReference type="NCBIfam" id="TIGR02838">
    <property type="entry name" value="spore_V_AC"/>
    <property type="match status" value="1"/>
</dbReference>
<dbReference type="InterPro" id="IPR005562">
    <property type="entry name" value="SpoVA"/>
</dbReference>
<keyword evidence="1" id="KW-1133">Transmembrane helix</keyword>
<dbReference type="PANTHER" id="PTHR38450">
    <property type="entry name" value="STAGE V SPORULATION PROTEIN AC-RELATED"/>
    <property type="match status" value="1"/>
</dbReference>
<feature type="transmembrane region" description="Helical" evidence="1">
    <location>
        <begin position="119"/>
        <end position="144"/>
    </location>
</feature>
<dbReference type="Pfam" id="PF03862">
    <property type="entry name" value="SpoVAC_SpoVAEB"/>
    <property type="match status" value="1"/>
</dbReference>
<evidence type="ECO:0000313" key="3">
    <source>
        <dbReference type="Proteomes" id="UP000713596"/>
    </source>
</evidence>
<name>A0A948T217_9FIRM</name>
<evidence type="ECO:0000256" key="1">
    <source>
        <dbReference type="SAM" id="Phobius"/>
    </source>
</evidence>
<proteinExistence type="predicted"/>
<accession>A0A948T217</accession>
<dbReference type="Proteomes" id="UP000713596">
    <property type="component" value="Unassembled WGS sequence"/>
</dbReference>
<sequence>MNPTKEQYQQMVEKASPPSRVVQNCLWAFGVGGGICLLGEVLRQAYLAQGRTLTDASTLTSITLVALSTLFTCLGWYHKLAVHAGAGTLVPITGFANAVVSPAVEFRCEGFVPGVGCKMFLIAGPVIVYGLGASALWGVVYYLLRPLLY</sequence>
<dbReference type="PANTHER" id="PTHR38450:SF1">
    <property type="entry name" value="STAGE V SPORULATION PROTEIN AC"/>
    <property type="match status" value="1"/>
</dbReference>
<dbReference type="EMBL" id="JAHLFP010000026">
    <property type="protein sequence ID" value="MBU3805953.1"/>
    <property type="molecule type" value="Genomic_DNA"/>
</dbReference>
<organism evidence="2 3">
    <name type="scientific">Candidatus Allofournierella pullistercoris</name>
    <dbReference type="NCBI Taxonomy" id="2838597"/>
    <lineage>
        <taxon>Bacteria</taxon>
        <taxon>Bacillati</taxon>
        <taxon>Bacillota</taxon>
        <taxon>Clostridia</taxon>
        <taxon>Eubacteriales</taxon>
        <taxon>Oscillospiraceae</taxon>
        <taxon>Allofournierella</taxon>
    </lineage>
</organism>
<gene>
    <name evidence="2" type="primary">spoVAC</name>
    <name evidence="2" type="ORF">H9882_03565</name>
</gene>
<reference evidence="2" key="2">
    <citation type="submission" date="2021-04" db="EMBL/GenBank/DDBJ databases">
        <authorList>
            <person name="Gilroy R."/>
        </authorList>
    </citation>
    <scope>NUCLEOTIDE SEQUENCE</scope>
    <source>
        <strain evidence="2">B5_2728</strain>
    </source>
</reference>